<evidence type="ECO:0000313" key="3">
    <source>
        <dbReference type="Proteomes" id="UP000287033"/>
    </source>
</evidence>
<dbReference type="PANTHER" id="PTHR23220">
    <property type="entry name" value="INTEGRIN ALPHA"/>
    <property type="match status" value="1"/>
</dbReference>
<dbReference type="OMA" id="WEGTANQ"/>
<name>A0A401RU23_CHIPU</name>
<dbReference type="GO" id="GO:0009897">
    <property type="term" value="C:external side of plasma membrane"/>
    <property type="evidence" value="ECO:0007669"/>
    <property type="project" value="TreeGrafter"/>
</dbReference>
<dbReference type="EMBL" id="BEZZ01002377">
    <property type="protein sequence ID" value="GCC21659.1"/>
    <property type="molecule type" value="Genomic_DNA"/>
</dbReference>
<keyword evidence="3" id="KW-1185">Reference proteome</keyword>
<dbReference type="SUPFAM" id="SSF69318">
    <property type="entry name" value="Integrin alpha N-terminal domain"/>
    <property type="match status" value="1"/>
</dbReference>
<feature type="chain" id="PRO_5019505925" description="Integrin alpha-2 domain-containing protein" evidence="1">
    <location>
        <begin position="23"/>
        <end position="158"/>
    </location>
</feature>
<evidence type="ECO:0008006" key="4">
    <source>
        <dbReference type="Google" id="ProtNLM"/>
    </source>
</evidence>
<evidence type="ECO:0000313" key="2">
    <source>
        <dbReference type="EMBL" id="GCC21659.1"/>
    </source>
</evidence>
<feature type="non-terminal residue" evidence="2">
    <location>
        <position position="158"/>
    </location>
</feature>
<feature type="signal peptide" evidence="1">
    <location>
        <begin position="1"/>
        <end position="22"/>
    </location>
</feature>
<dbReference type="InterPro" id="IPR028994">
    <property type="entry name" value="Integrin_alpha_N"/>
</dbReference>
<protein>
    <recommendedName>
        <fullName evidence="4">Integrin alpha-2 domain-containing protein</fullName>
    </recommendedName>
</protein>
<dbReference type="Proteomes" id="UP000287033">
    <property type="component" value="Unassembled WGS sequence"/>
</dbReference>
<dbReference type="GO" id="GO:0098609">
    <property type="term" value="P:cell-cell adhesion"/>
    <property type="evidence" value="ECO:0007669"/>
    <property type="project" value="TreeGrafter"/>
</dbReference>
<dbReference type="GO" id="GO:0008305">
    <property type="term" value="C:integrin complex"/>
    <property type="evidence" value="ECO:0007669"/>
    <property type="project" value="TreeGrafter"/>
</dbReference>
<dbReference type="Gene3D" id="2.130.10.130">
    <property type="entry name" value="Integrin alpha, N-terminal"/>
    <property type="match status" value="1"/>
</dbReference>
<proteinExistence type="predicted"/>
<comment type="caution">
    <text evidence="2">The sequence shown here is derived from an EMBL/GenBank/DDBJ whole genome shotgun (WGS) entry which is preliminary data.</text>
</comment>
<keyword evidence="1" id="KW-0732">Signal</keyword>
<dbReference type="GO" id="GO:0033627">
    <property type="term" value="P:cell adhesion mediated by integrin"/>
    <property type="evidence" value="ECO:0007669"/>
    <property type="project" value="TreeGrafter"/>
</dbReference>
<dbReference type="STRING" id="137246.A0A401RU23"/>
<dbReference type="OrthoDB" id="5317514at2759"/>
<dbReference type="PANTHER" id="PTHR23220:SF26">
    <property type="entry name" value="INTEGRIN ALPHA-10"/>
    <property type="match status" value="1"/>
</dbReference>
<accession>A0A401RU23</accession>
<organism evidence="2 3">
    <name type="scientific">Chiloscyllium punctatum</name>
    <name type="common">Brownbanded bambooshark</name>
    <name type="synonym">Hemiscyllium punctatum</name>
    <dbReference type="NCBI Taxonomy" id="137246"/>
    <lineage>
        <taxon>Eukaryota</taxon>
        <taxon>Metazoa</taxon>
        <taxon>Chordata</taxon>
        <taxon>Craniata</taxon>
        <taxon>Vertebrata</taxon>
        <taxon>Chondrichthyes</taxon>
        <taxon>Elasmobranchii</taxon>
        <taxon>Galeomorphii</taxon>
        <taxon>Galeoidea</taxon>
        <taxon>Orectolobiformes</taxon>
        <taxon>Hemiscylliidae</taxon>
        <taxon>Chiloscyllium</taxon>
    </lineage>
</organism>
<reference evidence="2 3" key="1">
    <citation type="journal article" date="2018" name="Nat. Ecol. Evol.">
        <title>Shark genomes provide insights into elasmobranch evolution and the origin of vertebrates.</title>
        <authorList>
            <person name="Hara Y"/>
            <person name="Yamaguchi K"/>
            <person name="Onimaru K"/>
            <person name="Kadota M"/>
            <person name="Koyanagi M"/>
            <person name="Keeley SD"/>
            <person name="Tatsumi K"/>
            <person name="Tanaka K"/>
            <person name="Motone F"/>
            <person name="Kageyama Y"/>
            <person name="Nozu R"/>
            <person name="Adachi N"/>
            <person name="Nishimura O"/>
            <person name="Nakagawa R"/>
            <person name="Tanegashima C"/>
            <person name="Kiyatake I"/>
            <person name="Matsumoto R"/>
            <person name="Murakumo K"/>
            <person name="Nishida K"/>
            <person name="Terakita A"/>
            <person name="Kuratani S"/>
            <person name="Sato K"/>
            <person name="Hyodo S Kuraku.S."/>
        </authorList>
    </citation>
    <scope>NUCLEOTIDE SEQUENCE [LARGE SCALE GENOMIC DNA]</scope>
</reference>
<evidence type="ECO:0000256" key="1">
    <source>
        <dbReference type="SAM" id="SignalP"/>
    </source>
</evidence>
<dbReference type="GO" id="GO:0007160">
    <property type="term" value="P:cell-matrix adhesion"/>
    <property type="evidence" value="ECO:0007669"/>
    <property type="project" value="TreeGrafter"/>
</dbReference>
<sequence length="158" mass="17558">MALNRFSFVLYLFILWKGLSDSFNINVKQARIFKGPKKSQFGYKVLQHEAEGQKWLLVSAPRDGIAKSKNGDIYRCNISNKRSSNCMKLNSGEAALKNISDDMKNTHFGMTLTRNSQGFMVCAPLWSQKCGSSIYNTGICTNISSTFQPSGITAPTAQ</sequence>
<dbReference type="GO" id="GO:0005178">
    <property type="term" value="F:integrin binding"/>
    <property type="evidence" value="ECO:0007669"/>
    <property type="project" value="TreeGrafter"/>
</dbReference>
<dbReference type="AlphaFoldDB" id="A0A401RU23"/>
<dbReference type="GO" id="GO:0007229">
    <property type="term" value="P:integrin-mediated signaling pathway"/>
    <property type="evidence" value="ECO:0007669"/>
    <property type="project" value="TreeGrafter"/>
</dbReference>
<gene>
    <name evidence="2" type="ORF">chiPu_0020134</name>
</gene>